<evidence type="ECO:0000256" key="6">
    <source>
        <dbReference type="ARBA" id="ARBA00012557"/>
    </source>
</evidence>
<keyword evidence="8" id="KW-0328">Glycosyltransferase</keyword>
<dbReference type="InParanoid" id="K2SAL4"/>
<evidence type="ECO:0000256" key="13">
    <source>
        <dbReference type="ARBA" id="ARBA00022989"/>
    </source>
</evidence>
<evidence type="ECO:0000256" key="8">
    <source>
        <dbReference type="ARBA" id="ARBA00022676"/>
    </source>
</evidence>
<dbReference type="Gene3D" id="3.90.550.50">
    <property type="match status" value="1"/>
</dbReference>
<dbReference type="eggNOG" id="KOG2246">
    <property type="taxonomic scope" value="Eukaryota"/>
</dbReference>
<feature type="domain" description="Fringe-like glycosyltransferase" evidence="17">
    <location>
        <begin position="192"/>
        <end position="260"/>
    </location>
</feature>
<dbReference type="Pfam" id="PF15341">
    <property type="entry name" value="SLX9"/>
    <property type="match status" value="1"/>
</dbReference>
<dbReference type="PANTHER" id="PTHR23033:SF47">
    <property type="entry name" value="APPLE DOMAIN-CONTAINING PROTEIN-RELATED"/>
    <property type="match status" value="1"/>
</dbReference>
<evidence type="ECO:0000256" key="12">
    <source>
        <dbReference type="ARBA" id="ARBA00022968"/>
    </source>
</evidence>
<keyword evidence="11" id="KW-0547">Nucleotide-binding</keyword>
<accession>K2SAL4</accession>
<evidence type="ECO:0000256" key="16">
    <source>
        <dbReference type="SAM" id="MobiDB-lite"/>
    </source>
</evidence>
<dbReference type="GO" id="GO:0005730">
    <property type="term" value="C:nucleolus"/>
    <property type="evidence" value="ECO:0007669"/>
    <property type="project" value="UniProtKB-SubCell"/>
</dbReference>
<dbReference type="GO" id="GO:0016263">
    <property type="term" value="F:glycoprotein-N-acetylgalactosamine 3-beta-galactosyltransferase activity"/>
    <property type="evidence" value="ECO:0007669"/>
    <property type="project" value="UniProtKB-EC"/>
</dbReference>
<keyword evidence="9" id="KW-0808">Transferase</keyword>
<evidence type="ECO:0000256" key="7">
    <source>
        <dbReference type="ARBA" id="ARBA00021321"/>
    </source>
</evidence>
<evidence type="ECO:0000313" key="18">
    <source>
        <dbReference type="EMBL" id="EKG13925.1"/>
    </source>
</evidence>
<evidence type="ECO:0000256" key="2">
    <source>
        <dbReference type="ARBA" id="ARBA00004606"/>
    </source>
</evidence>
<protein>
    <recommendedName>
        <fullName evidence="7">Ribosome biogenesis protein SLX9</fullName>
        <ecNumber evidence="6">2.4.1.122</ecNumber>
    </recommendedName>
</protein>
<evidence type="ECO:0000256" key="14">
    <source>
        <dbReference type="ARBA" id="ARBA00023136"/>
    </source>
</evidence>
<dbReference type="PANTHER" id="PTHR23033">
    <property type="entry name" value="BETA1,3-GALACTOSYLTRANSFERASE"/>
    <property type="match status" value="1"/>
</dbReference>
<evidence type="ECO:0000256" key="1">
    <source>
        <dbReference type="ARBA" id="ARBA00004604"/>
    </source>
</evidence>
<comment type="similarity">
    <text evidence="4">Belongs to the glycosyltransferase 31 family. Beta3-Gal-T subfamily.</text>
</comment>
<feature type="compositionally biased region" description="Basic residues" evidence="16">
    <location>
        <begin position="675"/>
        <end position="684"/>
    </location>
</feature>
<comment type="pathway">
    <text evidence="3">Protein modification; protein glycosylation.</text>
</comment>
<evidence type="ECO:0000256" key="3">
    <source>
        <dbReference type="ARBA" id="ARBA00004922"/>
    </source>
</evidence>
<evidence type="ECO:0000256" key="5">
    <source>
        <dbReference type="ARBA" id="ARBA00011022"/>
    </source>
</evidence>
<keyword evidence="13" id="KW-1133">Transmembrane helix</keyword>
<dbReference type="Proteomes" id="UP000007129">
    <property type="component" value="Unassembled WGS sequence"/>
</dbReference>
<keyword evidence="10" id="KW-0812">Transmembrane</keyword>
<feature type="region of interest" description="Disordered" evidence="16">
    <location>
        <begin position="472"/>
        <end position="495"/>
    </location>
</feature>
<dbReference type="GO" id="GO:0030686">
    <property type="term" value="C:90S preribosome"/>
    <property type="evidence" value="ECO:0007669"/>
    <property type="project" value="InterPro"/>
</dbReference>
<feature type="compositionally biased region" description="Basic residues" evidence="16">
    <location>
        <begin position="610"/>
        <end position="620"/>
    </location>
</feature>
<dbReference type="InterPro" id="IPR028160">
    <property type="entry name" value="Slx9-like"/>
</dbReference>
<evidence type="ECO:0000256" key="15">
    <source>
        <dbReference type="ARBA" id="ARBA00023242"/>
    </source>
</evidence>
<dbReference type="HOGENOM" id="CLU_350237_0_0_1"/>
<evidence type="ECO:0000259" key="17">
    <source>
        <dbReference type="Pfam" id="PF02434"/>
    </source>
</evidence>
<feature type="region of interest" description="Disordered" evidence="16">
    <location>
        <begin position="757"/>
        <end position="779"/>
    </location>
</feature>
<feature type="compositionally biased region" description="Low complexity" evidence="16">
    <location>
        <begin position="624"/>
        <end position="639"/>
    </location>
</feature>
<feature type="region of interest" description="Disordered" evidence="16">
    <location>
        <begin position="608"/>
        <end position="639"/>
    </location>
</feature>
<dbReference type="InterPro" id="IPR026050">
    <property type="entry name" value="C1GALT1/C1GALT1_chp1"/>
</dbReference>
<dbReference type="EC" id="2.4.1.122" evidence="6"/>
<evidence type="ECO:0000256" key="4">
    <source>
        <dbReference type="ARBA" id="ARBA00006462"/>
    </source>
</evidence>
<reference evidence="18 19" key="1">
    <citation type="journal article" date="2012" name="BMC Genomics">
        <title>Tools to kill: Genome of one of the most destructive plant pathogenic fungi Macrophomina phaseolina.</title>
        <authorList>
            <person name="Islam M.S."/>
            <person name="Haque M.S."/>
            <person name="Islam M.M."/>
            <person name="Emdad E.M."/>
            <person name="Halim A."/>
            <person name="Hossen Q.M.M."/>
            <person name="Hossain M.Z."/>
            <person name="Ahmed B."/>
            <person name="Rahim S."/>
            <person name="Rahman M.S."/>
            <person name="Alam M.M."/>
            <person name="Hou S."/>
            <person name="Wan X."/>
            <person name="Saito J.A."/>
            <person name="Alam M."/>
        </authorList>
    </citation>
    <scope>NUCLEOTIDE SEQUENCE [LARGE SCALE GENOMIC DNA]</scope>
    <source>
        <strain evidence="18 19">MS6</strain>
    </source>
</reference>
<dbReference type="AlphaFoldDB" id="K2SAL4"/>
<dbReference type="GO" id="GO:0000462">
    <property type="term" value="P:maturation of SSU-rRNA from tricistronic rRNA transcript (SSU-rRNA, 5.8S rRNA, LSU-rRNA)"/>
    <property type="evidence" value="ECO:0007669"/>
    <property type="project" value="InterPro"/>
</dbReference>
<keyword evidence="12" id="KW-0735">Signal-anchor</keyword>
<dbReference type="GO" id="GO:0000166">
    <property type="term" value="F:nucleotide binding"/>
    <property type="evidence" value="ECO:0007669"/>
    <property type="project" value="UniProtKB-KW"/>
</dbReference>
<evidence type="ECO:0000256" key="11">
    <source>
        <dbReference type="ARBA" id="ARBA00022741"/>
    </source>
</evidence>
<comment type="subcellular location">
    <subcellularLocation>
        <location evidence="2">Membrane</location>
        <topology evidence="2">Single-pass type II membrane protein</topology>
    </subcellularLocation>
    <subcellularLocation>
        <location evidence="1">Nucleus</location>
        <location evidence="1">Nucleolus</location>
    </subcellularLocation>
</comment>
<dbReference type="Pfam" id="PF02434">
    <property type="entry name" value="Fringe"/>
    <property type="match status" value="1"/>
</dbReference>
<keyword evidence="15" id="KW-0539">Nucleus</keyword>
<organism evidence="18 19">
    <name type="scientific">Macrophomina phaseolina (strain MS6)</name>
    <name type="common">Charcoal rot fungus</name>
    <dbReference type="NCBI Taxonomy" id="1126212"/>
    <lineage>
        <taxon>Eukaryota</taxon>
        <taxon>Fungi</taxon>
        <taxon>Dikarya</taxon>
        <taxon>Ascomycota</taxon>
        <taxon>Pezizomycotina</taxon>
        <taxon>Dothideomycetes</taxon>
        <taxon>Dothideomycetes incertae sedis</taxon>
        <taxon>Botryosphaeriales</taxon>
        <taxon>Botryosphaeriaceae</taxon>
        <taxon>Macrophomina</taxon>
    </lineage>
</organism>
<name>K2SAL4_MACPH</name>
<dbReference type="EMBL" id="AHHD01000378">
    <property type="protein sequence ID" value="EKG13925.1"/>
    <property type="molecule type" value="Genomic_DNA"/>
</dbReference>
<evidence type="ECO:0000256" key="10">
    <source>
        <dbReference type="ARBA" id="ARBA00022692"/>
    </source>
</evidence>
<dbReference type="GO" id="GO:0030688">
    <property type="term" value="C:preribosome, small subunit precursor"/>
    <property type="evidence" value="ECO:0007669"/>
    <property type="project" value="InterPro"/>
</dbReference>
<evidence type="ECO:0000313" key="19">
    <source>
        <dbReference type="Proteomes" id="UP000007129"/>
    </source>
</evidence>
<dbReference type="InterPro" id="IPR003378">
    <property type="entry name" value="Fringe-like_glycosylTrfase"/>
</dbReference>
<feature type="compositionally biased region" description="Acidic residues" evidence="16">
    <location>
        <begin position="698"/>
        <end position="710"/>
    </location>
</feature>
<comment type="similarity">
    <text evidence="5">Belongs to the SLX9 family.</text>
</comment>
<dbReference type="GO" id="GO:0016020">
    <property type="term" value="C:membrane"/>
    <property type="evidence" value="ECO:0007669"/>
    <property type="project" value="UniProtKB-SubCell"/>
</dbReference>
<evidence type="ECO:0000256" key="9">
    <source>
        <dbReference type="ARBA" id="ARBA00022679"/>
    </source>
</evidence>
<proteinExistence type="inferred from homology"/>
<dbReference type="OrthoDB" id="5429132at2759"/>
<comment type="caution">
    <text evidence="18">The sequence shown here is derived from an EMBL/GenBank/DDBJ whole genome shotgun (WGS) entry which is preliminary data.</text>
</comment>
<feature type="compositionally biased region" description="Polar residues" evidence="16">
    <location>
        <begin position="757"/>
        <end position="766"/>
    </location>
</feature>
<keyword evidence="14" id="KW-0472">Membrane</keyword>
<dbReference type="VEuPathDB" id="FungiDB:MPH_08924"/>
<gene>
    <name evidence="18" type="ORF">MPH_08924</name>
</gene>
<dbReference type="STRING" id="1126212.K2SAL4"/>
<sequence>MPPLRPQGSHWARSTLILGALLLIYLVLSLQILSLDDTGYTLSHFKGKLQEHIEKVAGITKALNQSAPDEQHTADVPHPPPCQDLPGAENILVILKTGATEIYQKLPAHLLATLRCASDVLLVSDYEQDIGGYHIHDILAELSPGITEQHPDFALYREQRQWGKEFQEGLKLQGGWQLDKYKFLPMARKAYEVHPDKKWYLFMEADTYMVWTNLLAWLDRLNHTQPLYLGGRSYVRTLPFAHGGSGFVISQPALKRLHEVEPIHREAWQSMVPHMCCGDAVLGAALLDADVPLTPSQPGIQSEPPSTIQWTADKWCTVALSWHHLTSAEVDALWQFEQDWMIERGKSTPIFFSEYFDRFVEPYLQPTISDWDNLSEEWVYNGEREVVDEFTAAGSDVTRNAHRSASDCRNACIARHNCLQYSYEPDICRLSSVLVLGKPDNNAAREIESGWLMKRIKSFRSELEPCDPERGWVVPGDWRDQETENSPGKAEAENFPGDDAYTRHAEALEIAQPWHAAKQAVSAVDERRAEYGIKKRVDFELQVGRRDLLDRLSVGVVVTLIACATTALGLKKTSFETQFQHLPTPQRNGTGSTLSLDAVARSQFFQAPTKGKRTSLRAKASKPVVSSHNAAHASDDAVASGPVVDTPFSSFRLTKKDKREMKHSLLMSKVTKSSAGKKRRRPSKKLVTTLESLADALPDTDDDGAEADGEDGAVELGQAKIKHKTLKSRPGALKRKEKLERMERERFEKNLALMAAGNSQAPQPQQEDMEMGNATPAAPTANRWSALRSFIESTMEKKKEFASA</sequence>
<feature type="region of interest" description="Disordered" evidence="16">
    <location>
        <begin position="669"/>
        <end position="710"/>
    </location>
</feature>